<dbReference type="SMART" id="SM00116">
    <property type="entry name" value="CBS"/>
    <property type="match status" value="2"/>
</dbReference>
<dbReference type="Pfam" id="PF00571">
    <property type="entry name" value="CBS"/>
    <property type="match status" value="2"/>
</dbReference>
<evidence type="ECO:0000256" key="2">
    <source>
        <dbReference type="PROSITE-ProRule" id="PRU00703"/>
    </source>
</evidence>
<gene>
    <name evidence="4" type="ORF">D8M06_00320</name>
</gene>
<reference evidence="4 5" key="1">
    <citation type="journal article" date="2016" name="Int. J. Syst. Evol. Microbiol.">
        <title>Oceanobacillus halophilus sp. nov., a novel moderately halophilic bacterium from a hypersaline lake.</title>
        <authorList>
            <person name="Amoozegar M.A."/>
            <person name="Bagheri M."/>
            <person name="Makhdoumi A."/>
            <person name="Nikou M.M."/>
            <person name="Fazeli S.A.S."/>
            <person name="Schumann P."/>
            <person name="Sproer C."/>
            <person name="Sanchez-Porro C."/>
            <person name="Ventosa A."/>
        </authorList>
    </citation>
    <scope>NUCLEOTIDE SEQUENCE [LARGE SCALE GENOMIC DNA]</scope>
    <source>
        <strain evidence="4 5">DSM 23996</strain>
    </source>
</reference>
<dbReference type="InterPro" id="IPR000644">
    <property type="entry name" value="CBS_dom"/>
</dbReference>
<evidence type="ECO:0000256" key="1">
    <source>
        <dbReference type="ARBA" id="ARBA00023122"/>
    </source>
</evidence>
<dbReference type="Proteomes" id="UP000269301">
    <property type="component" value="Unassembled WGS sequence"/>
</dbReference>
<organism evidence="4 5">
    <name type="scientific">Oceanobacillus halophilus</name>
    <dbReference type="NCBI Taxonomy" id="930130"/>
    <lineage>
        <taxon>Bacteria</taxon>
        <taxon>Bacillati</taxon>
        <taxon>Bacillota</taxon>
        <taxon>Bacilli</taxon>
        <taxon>Bacillales</taxon>
        <taxon>Bacillaceae</taxon>
        <taxon>Oceanobacillus</taxon>
    </lineage>
</organism>
<evidence type="ECO:0000259" key="3">
    <source>
        <dbReference type="PROSITE" id="PS51371"/>
    </source>
</evidence>
<comment type="caution">
    <text evidence="4">The sequence shown here is derived from an EMBL/GenBank/DDBJ whole genome shotgun (WGS) entry which is preliminary data.</text>
</comment>
<dbReference type="PROSITE" id="PS51371">
    <property type="entry name" value="CBS"/>
    <property type="match status" value="2"/>
</dbReference>
<evidence type="ECO:0000313" key="5">
    <source>
        <dbReference type="Proteomes" id="UP000269301"/>
    </source>
</evidence>
<protein>
    <submittedName>
        <fullName evidence="4">CBS domain-containing protein</fullName>
    </submittedName>
</protein>
<dbReference type="InterPro" id="IPR046342">
    <property type="entry name" value="CBS_dom_sf"/>
</dbReference>
<dbReference type="OrthoDB" id="9802114at2"/>
<dbReference type="InterPro" id="IPR051257">
    <property type="entry name" value="Diverse_CBS-Domain"/>
</dbReference>
<dbReference type="PANTHER" id="PTHR43080:SF2">
    <property type="entry name" value="CBS DOMAIN-CONTAINING PROTEIN"/>
    <property type="match status" value="1"/>
</dbReference>
<accession>A0A495AB83</accession>
<feature type="domain" description="CBS" evidence="3">
    <location>
        <begin position="9"/>
        <end position="67"/>
    </location>
</feature>
<dbReference type="Gene3D" id="3.10.580.10">
    <property type="entry name" value="CBS-domain"/>
    <property type="match status" value="1"/>
</dbReference>
<dbReference type="SUPFAM" id="SSF54631">
    <property type="entry name" value="CBS-domain pair"/>
    <property type="match status" value="1"/>
</dbReference>
<dbReference type="EMBL" id="RBZP01000001">
    <property type="protein sequence ID" value="RKQ37286.1"/>
    <property type="molecule type" value="Genomic_DNA"/>
</dbReference>
<dbReference type="AlphaFoldDB" id="A0A495AB83"/>
<proteinExistence type="predicted"/>
<name>A0A495AB83_9BACI</name>
<keyword evidence="1 2" id="KW-0129">CBS domain</keyword>
<feature type="domain" description="CBS" evidence="3">
    <location>
        <begin position="74"/>
        <end position="131"/>
    </location>
</feature>
<evidence type="ECO:0000313" key="4">
    <source>
        <dbReference type="EMBL" id="RKQ37286.1"/>
    </source>
</evidence>
<keyword evidence="5" id="KW-1185">Reference proteome</keyword>
<sequence length="145" mass="15520">MAQYLRDIMTSNVMTVNESQSVQEAAAIMSQYNIGAVPVVNSSGQMTGIVTDRDITLRTTAQGQNAGTPVSQVMTAQRMVEGNPNMDVHQAAQLMAQQQIRRLPVVENGQLVGMVALGDLAVQNQYANEAEQALSSISTPSSPQQ</sequence>
<dbReference type="PANTHER" id="PTHR43080">
    <property type="entry name" value="CBS DOMAIN-CONTAINING PROTEIN CBSX3, MITOCHONDRIAL"/>
    <property type="match status" value="1"/>
</dbReference>